<reference evidence="1 2" key="1">
    <citation type="submission" date="2014-09" db="EMBL/GenBank/DDBJ databases">
        <title>Butyrate-producing bacteria isolated from human gut.</title>
        <authorList>
            <person name="Zhang Q."/>
            <person name="Zhao L."/>
        </authorList>
    </citation>
    <scope>NUCLEOTIDE SEQUENCE [LARGE SCALE GENOMIC DNA]</scope>
    <source>
        <strain evidence="1 2">21</strain>
    </source>
</reference>
<dbReference type="Proteomes" id="UP000245288">
    <property type="component" value="Unassembled WGS sequence"/>
</dbReference>
<dbReference type="RefSeq" id="WP_242979901.1">
    <property type="nucleotide sequence ID" value="NZ_JBGLFH010000016.1"/>
</dbReference>
<organism evidence="1 2">
    <name type="scientific">Eubacterium ramulus</name>
    <dbReference type="NCBI Taxonomy" id="39490"/>
    <lineage>
        <taxon>Bacteria</taxon>
        <taxon>Bacillati</taxon>
        <taxon>Bacillota</taxon>
        <taxon>Clostridia</taxon>
        <taxon>Eubacteriales</taxon>
        <taxon>Eubacteriaceae</taxon>
        <taxon>Eubacterium</taxon>
    </lineage>
</organism>
<protein>
    <submittedName>
        <fullName evidence="1">Uncharacterized protein</fullName>
    </submittedName>
</protein>
<accession>A0A2V1JMI6</accession>
<evidence type="ECO:0000313" key="1">
    <source>
        <dbReference type="EMBL" id="PWE85922.1"/>
    </source>
</evidence>
<name>A0A2V1JMI6_EUBRA</name>
<dbReference type="EMBL" id="JRFU01000145">
    <property type="protein sequence ID" value="PWE85922.1"/>
    <property type="molecule type" value="Genomic_DNA"/>
</dbReference>
<comment type="caution">
    <text evidence="1">The sequence shown here is derived from an EMBL/GenBank/DDBJ whole genome shotgun (WGS) entry which is preliminary data.</text>
</comment>
<gene>
    <name evidence="1" type="ORF">LG34_13190</name>
</gene>
<proteinExistence type="predicted"/>
<keyword evidence="2" id="KW-1185">Reference proteome</keyword>
<dbReference type="AlphaFoldDB" id="A0A2V1JMI6"/>
<evidence type="ECO:0000313" key="2">
    <source>
        <dbReference type="Proteomes" id="UP000245288"/>
    </source>
</evidence>
<sequence>MRYLWTEDTYAGLHFWELVNQIFFNNELVVESKGSNKGLLDALIDLGTKYDYEYYVACVMKSLVGEFTQSGKWSVKGALMGECWKKLCVGIYG</sequence>